<sequence length="330" mass="36158">MAPSAQTHSDSATGAVLPSNVLILQFKDSLPEVSEPRVPTPAAPLVRPSELAPPKPSVPATLSTTPCSLHHSKISHSRSRSAPVNIPTPPQPTEDVRDIEVPSLIPLPRPDSSGILPVSGRESTVFRFKHLLETCTDLVHRHGPYKVKKKVFERASRSPKAPLSATQVATSLACAQDALPYTQPAGPANDDLQHMANLWNTAIEILSSTLAHRHALSLTSFGWGAYGLCTGYIPSDSHSSALDKFMRHKLRLYAFLKELPLLEAENLKRQHEAVGNPYEKVGRLVIVRRGVHINATILLQIIWEDGGWENVRWFHAISVVERLIGAMSLE</sequence>
<reference evidence="2" key="1">
    <citation type="journal article" date="2020" name="Stud. Mycol.">
        <title>101 Dothideomycetes genomes: a test case for predicting lifestyles and emergence of pathogens.</title>
        <authorList>
            <person name="Haridas S."/>
            <person name="Albert R."/>
            <person name="Binder M."/>
            <person name="Bloem J."/>
            <person name="Labutti K."/>
            <person name="Salamov A."/>
            <person name="Andreopoulos B."/>
            <person name="Baker S."/>
            <person name="Barry K."/>
            <person name="Bills G."/>
            <person name="Bluhm B."/>
            <person name="Cannon C."/>
            <person name="Castanera R."/>
            <person name="Culley D."/>
            <person name="Daum C."/>
            <person name="Ezra D."/>
            <person name="Gonzalez J."/>
            <person name="Henrissat B."/>
            <person name="Kuo A."/>
            <person name="Liang C."/>
            <person name="Lipzen A."/>
            <person name="Lutzoni F."/>
            <person name="Magnuson J."/>
            <person name="Mondo S."/>
            <person name="Nolan M."/>
            <person name="Ohm R."/>
            <person name="Pangilinan J."/>
            <person name="Park H.-J."/>
            <person name="Ramirez L."/>
            <person name="Alfaro M."/>
            <person name="Sun H."/>
            <person name="Tritt A."/>
            <person name="Yoshinaga Y."/>
            <person name="Zwiers L.-H."/>
            <person name="Turgeon B."/>
            <person name="Goodwin S."/>
            <person name="Spatafora J."/>
            <person name="Crous P."/>
            <person name="Grigoriev I."/>
        </authorList>
    </citation>
    <scope>NUCLEOTIDE SEQUENCE</scope>
    <source>
        <strain evidence="2">CBS 279.74</strain>
    </source>
</reference>
<organism evidence="2 3">
    <name type="scientific">Pleomassaria siparia CBS 279.74</name>
    <dbReference type="NCBI Taxonomy" id="1314801"/>
    <lineage>
        <taxon>Eukaryota</taxon>
        <taxon>Fungi</taxon>
        <taxon>Dikarya</taxon>
        <taxon>Ascomycota</taxon>
        <taxon>Pezizomycotina</taxon>
        <taxon>Dothideomycetes</taxon>
        <taxon>Pleosporomycetidae</taxon>
        <taxon>Pleosporales</taxon>
        <taxon>Pleomassariaceae</taxon>
        <taxon>Pleomassaria</taxon>
    </lineage>
</organism>
<proteinExistence type="predicted"/>
<protein>
    <submittedName>
        <fullName evidence="2">Uncharacterized protein</fullName>
    </submittedName>
</protein>
<dbReference type="AlphaFoldDB" id="A0A6G1JZY7"/>
<evidence type="ECO:0000313" key="2">
    <source>
        <dbReference type="EMBL" id="KAF2706176.1"/>
    </source>
</evidence>
<evidence type="ECO:0000313" key="3">
    <source>
        <dbReference type="Proteomes" id="UP000799428"/>
    </source>
</evidence>
<keyword evidence="3" id="KW-1185">Reference proteome</keyword>
<dbReference type="Proteomes" id="UP000799428">
    <property type="component" value="Unassembled WGS sequence"/>
</dbReference>
<dbReference type="OrthoDB" id="3785918at2759"/>
<name>A0A6G1JZY7_9PLEO</name>
<gene>
    <name evidence="2" type="ORF">K504DRAFT_459495</name>
</gene>
<evidence type="ECO:0000256" key="1">
    <source>
        <dbReference type="SAM" id="MobiDB-lite"/>
    </source>
</evidence>
<feature type="compositionally biased region" description="Basic residues" evidence="1">
    <location>
        <begin position="70"/>
        <end position="79"/>
    </location>
</feature>
<accession>A0A6G1JZY7</accession>
<dbReference type="EMBL" id="MU005776">
    <property type="protein sequence ID" value="KAF2706176.1"/>
    <property type="molecule type" value="Genomic_DNA"/>
</dbReference>
<feature type="region of interest" description="Disordered" evidence="1">
    <location>
        <begin position="31"/>
        <end position="95"/>
    </location>
</feature>